<dbReference type="PANTHER" id="PTHR34986">
    <property type="entry name" value="EVOLVED BETA-GALACTOSIDASE SUBUNIT BETA"/>
    <property type="match status" value="1"/>
</dbReference>
<dbReference type="NCBIfam" id="TIGR00022">
    <property type="entry name" value="YhcH/YjgK/YiaL family protein"/>
    <property type="match status" value="1"/>
</dbReference>
<dbReference type="SUPFAM" id="SSF51197">
    <property type="entry name" value="Clavaminate synthase-like"/>
    <property type="match status" value="1"/>
</dbReference>
<dbReference type="InterPro" id="IPR037012">
    <property type="entry name" value="NanQ/TabA/YiaL_sf"/>
</dbReference>
<dbReference type="PANTHER" id="PTHR34986:SF1">
    <property type="entry name" value="PROTEIN YIAL"/>
    <property type="match status" value="1"/>
</dbReference>
<dbReference type="InterPro" id="IPR004375">
    <property type="entry name" value="NanQ/TabA/YiaL"/>
</dbReference>
<organism evidence="1">
    <name type="scientific">Clostridium butyricum</name>
    <dbReference type="NCBI Taxonomy" id="1492"/>
    <lineage>
        <taxon>Bacteria</taxon>
        <taxon>Bacillati</taxon>
        <taxon>Bacillota</taxon>
        <taxon>Clostridia</taxon>
        <taxon>Eubacteriales</taxon>
        <taxon>Clostridiaceae</taxon>
        <taxon>Clostridium</taxon>
    </lineage>
</organism>
<dbReference type="GO" id="GO:0005829">
    <property type="term" value="C:cytosol"/>
    <property type="evidence" value="ECO:0007669"/>
    <property type="project" value="TreeGrafter"/>
</dbReference>
<sequence length="157" mass="18111">MIFGNIKSNENISSYPKAIQKAIQYLKENDLVNAVPGRYELDGDNMILQVLDVETTERCNLRPEVHETYIDVQFLAKGKELIGCYPDMGDNEVDENLLETRDLIFYKNNENARETHLEMEEGSYAVFYPHDVHIPAIMKEESMVIRKIVIKVKVSTL</sequence>
<dbReference type="RefSeq" id="WP_002579328.1">
    <property type="nucleotide sequence ID" value="NZ_BKBB01000010.1"/>
</dbReference>
<gene>
    <name evidence="1" type="primary">tabA_2</name>
    <name evidence="1" type="ORF">CBLFYP62_03957</name>
</gene>
<accession>A0A6N3HLR6</accession>
<dbReference type="Pfam" id="PF04074">
    <property type="entry name" value="DUF386"/>
    <property type="match status" value="1"/>
</dbReference>
<dbReference type="Gene3D" id="2.60.120.370">
    <property type="entry name" value="YhcH/YjgK/YiaL"/>
    <property type="match status" value="1"/>
</dbReference>
<dbReference type="EMBL" id="CACRTU010000049">
    <property type="protein sequence ID" value="VYU77080.1"/>
    <property type="molecule type" value="Genomic_DNA"/>
</dbReference>
<dbReference type="AlphaFoldDB" id="A0A6N3HLR6"/>
<evidence type="ECO:0000313" key="1">
    <source>
        <dbReference type="EMBL" id="VYU77080.1"/>
    </source>
</evidence>
<protein>
    <submittedName>
        <fullName evidence="1">Toxin-antitoxin biofilm protein TabA</fullName>
    </submittedName>
</protein>
<name>A0A6N3HLR6_CLOBU</name>
<reference evidence="1" key="1">
    <citation type="submission" date="2019-11" db="EMBL/GenBank/DDBJ databases">
        <authorList>
            <person name="Feng L."/>
        </authorList>
    </citation>
    <scope>NUCLEOTIDE SEQUENCE</scope>
    <source>
        <strain evidence="1">CButyricumLFYP62</strain>
    </source>
</reference>
<proteinExistence type="predicted"/>